<dbReference type="EMBL" id="LGUA01000231">
    <property type="protein sequence ID" value="OAX82979.1"/>
    <property type="molecule type" value="Genomic_DNA"/>
</dbReference>
<proteinExistence type="predicted"/>
<reference evidence="2 3" key="1">
    <citation type="submission" date="2015-07" db="EMBL/GenBank/DDBJ databases">
        <title>Emmonsia species relationships and genome sequence.</title>
        <authorList>
            <person name="Cuomo C.A."/>
            <person name="Schwartz I.S."/>
            <person name="Kenyon C."/>
            <person name="de Hoog G.S."/>
            <person name="Govender N.P."/>
            <person name="Botha A."/>
            <person name="Moreno L."/>
            <person name="de Vries M."/>
            <person name="Munoz J.F."/>
            <person name="Stielow J.B."/>
        </authorList>
    </citation>
    <scope>NUCLEOTIDE SEQUENCE [LARGE SCALE GENOMIC DNA]</scope>
    <source>
        <strain evidence="2 3">CBS 136260</strain>
    </source>
</reference>
<evidence type="ECO:0000313" key="3">
    <source>
        <dbReference type="Proteomes" id="UP000091918"/>
    </source>
</evidence>
<dbReference type="PROSITE" id="PS50053">
    <property type="entry name" value="UBIQUITIN_2"/>
    <property type="match status" value="1"/>
</dbReference>
<dbReference type="Gene3D" id="3.10.20.90">
    <property type="entry name" value="Phosphatidylinositol 3-kinase Catalytic Subunit, Chain A, domain 1"/>
    <property type="match status" value="1"/>
</dbReference>
<feature type="non-terminal residue" evidence="2">
    <location>
        <position position="1"/>
    </location>
</feature>
<comment type="caution">
    <text evidence="2">The sequence shown here is derived from an EMBL/GenBank/DDBJ whole genome shotgun (WGS) entry which is preliminary data.</text>
</comment>
<protein>
    <recommendedName>
        <fullName evidence="1">Ubiquitin-like domain-containing protein</fullName>
    </recommendedName>
</protein>
<evidence type="ECO:0000313" key="2">
    <source>
        <dbReference type="EMBL" id="OAX82979.1"/>
    </source>
</evidence>
<organism evidence="2 3">
    <name type="scientific">Emergomyces africanus</name>
    <dbReference type="NCBI Taxonomy" id="1955775"/>
    <lineage>
        <taxon>Eukaryota</taxon>
        <taxon>Fungi</taxon>
        <taxon>Dikarya</taxon>
        <taxon>Ascomycota</taxon>
        <taxon>Pezizomycotina</taxon>
        <taxon>Eurotiomycetes</taxon>
        <taxon>Eurotiomycetidae</taxon>
        <taxon>Onygenales</taxon>
        <taxon>Ajellomycetaceae</taxon>
        <taxon>Emergomyces</taxon>
    </lineage>
</organism>
<keyword evidence="3" id="KW-1185">Reference proteome</keyword>
<feature type="domain" description="Ubiquitin-like" evidence="1">
    <location>
        <begin position="4"/>
        <end position="77"/>
    </location>
</feature>
<gene>
    <name evidence="2" type="ORF">ACJ72_02658</name>
</gene>
<accession>A0A1B7P1S4</accession>
<dbReference type="STRING" id="1658172.A0A1B7P1S4"/>
<evidence type="ECO:0000259" key="1">
    <source>
        <dbReference type="PROSITE" id="PS50053"/>
    </source>
</evidence>
<dbReference type="InterPro" id="IPR000626">
    <property type="entry name" value="Ubiquitin-like_dom"/>
</dbReference>
<dbReference type="Proteomes" id="UP000091918">
    <property type="component" value="Unassembled WGS sequence"/>
</dbReference>
<dbReference type="SUPFAM" id="SSF54236">
    <property type="entry name" value="Ubiquitin-like"/>
    <property type="match status" value="1"/>
</dbReference>
<name>A0A1B7P1S4_9EURO</name>
<dbReference type="OrthoDB" id="1640476at2759"/>
<dbReference type="AlphaFoldDB" id="A0A1B7P1S4"/>
<dbReference type="InterPro" id="IPR029071">
    <property type="entry name" value="Ubiquitin-like_domsf"/>
</dbReference>
<sequence>RDLIKVSARLSDRGGPDLTITIGKNQPVGTLARRIQAEARIADKHRVRIAYLGKILKEQESLLSQGWKEGHVLNALVVPASRS</sequence>